<sequence length="229" mass="24952">MFFGRPRGELAEDAEIAEAGERPAAWRLFRWDDQDEEACAFHRRRAAGEVVPTEEQDALIARRKELRLAEGIQLFDDWLLSSAKEAASGARVHLVLEAPVGADEVELHVEASVAPAPPAHECLRRIELDSDSDSDEAEDPDDGGRSPRRDSTLRRQAARAGRGRPAREAACFLPSVLALAPLVRLLLGGRCDALGGRAGTEPRSVGTALRRQRRRSSVSIGRAAHGLLT</sequence>
<gene>
    <name evidence="2" type="ORF">PCOR1329_LOCUS23665</name>
</gene>
<dbReference type="Proteomes" id="UP001189429">
    <property type="component" value="Unassembled WGS sequence"/>
</dbReference>
<proteinExistence type="predicted"/>
<feature type="region of interest" description="Disordered" evidence="1">
    <location>
        <begin position="196"/>
        <end position="229"/>
    </location>
</feature>
<feature type="region of interest" description="Disordered" evidence="1">
    <location>
        <begin position="127"/>
        <end position="161"/>
    </location>
</feature>
<feature type="non-terminal residue" evidence="2">
    <location>
        <position position="229"/>
    </location>
</feature>
<feature type="compositionally biased region" description="Acidic residues" evidence="1">
    <location>
        <begin position="129"/>
        <end position="141"/>
    </location>
</feature>
<organism evidence="2 3">
    <name type="scientific">Prorocentrum cordatum</name>
    <dbReference type="NCBI Taxonomy" id="2364126"/>
    <lineage>
        <taxon>Eukaryota</taxon>
        <taxon>Sar</taxon>
        <taxon>Alveolata</taxon>
        <taxon>Dinophyceae</taxon>
        <taxon>Prorocentrales</taxon>
        <taxon>Prorocentraceae</taxon>
        <taxon>Prorocentrum</taxon>
    </lineage>
</organism>
<accession>A0ABN9RTT1</accession>
<evidence type="ECO:0000313" key="2">
    <source>
        <dbReference type="EMBL" id="CAK0822720.1"/>
    </source>
</evidence>
<name>A0ABN9RTT1_9DINO</name>
<dbReference type="EMBL" id="CAUYUJ010008047">
    <property type="protein sequence ID" value="CAK0822720.1"/>
    <property type="molecule type" value="Genomic_DNA"/>
</dbReference>
<keyword evidence="3" id="KW-1185">Reference proteome</keyword>
<comment type="caution">
    <text evidence="2">The sequence shown here is derived from an EMBL/GenBank/DDBJ whole genome shotgun (WGS) entry which is preliminary data.</text>
</comment>
<reference evidence="2" key="1">
    <citation type="submission" date="2023-10" db="EMBL/GenBank/DDBJ databases">
        <authorList>
            <person name="Chen Y."/>
            <person name="Shah S."/>
            <person name="Dougan E. K."/>
            <person name="Thang M."/>
            <person name="Chan C."/>
        </authorList>
    </citation>
    <scope>NUCLEOTIDE SEQUENCE [LARGE SCALE GENOMIC DNA]</scope>
</reference>
<feature type="compositionally biased region" description="Basic and acidic residues" evidence="1">
    <location>
        <begin position="142"/>
        <end position="153"/>
    </location>
</feature>
<protein>
    <submittedName>
        <fullName evidence="2">Uncharacterized protein</fullName>
    </submittedName>
</protein>
<evidence type="ECO:0000313" key="3">
    <source>
        <dbReference type="Proteomes" id="UP001189429"/>
    </source>
</evidence>
<evidence type="ECO:0000256" key="1">
    <source>
        <dbReference type="SAM" id="MobiDB-lite"/>
    </source>
</evidence>